<dbReference type="GO" id="GO:0044550">
    <property type="term" value="P:secondary metabolite biosynthetic process"/>
    <property type="evidence" value="ECO:0007669"/>
    <property type="project" value="UniProtKB-ARBA"/>
</dbReference>
<evidence type="ECO:0000259" key="4">
    <source>
        <dbReference type="Pfam" id="PF01494"/>
    </source>
</evidence>
<proteinExistence type="predicted"/>
<dbReference type="Gene3D" id="3.50.50.60">
    <property type="entry name" value="FAD/NAD(P)-binding domain"/>
    <property type="match status" value="1"/>
</dbReference>
<dbReference type="GO" id="GO:0016491">
    <property type="term" value="F:oxidoreductase activity"/>
    <property type="evidence" value="ECO:0007669"/>
    <property type="project" value="UniProtKB-KW"/>
</dbReference>
<dbReference type="SUPFAM" id="SSF51905">
    <property type="entry name" value="FAD/NAD(P)-binding domain"/>
    <property type="match status" value="1"/>
</dbReference>
<dbReference type="SUPFAM" id="SSF54373">
    <property type="entry name" value="FAD-linked reductases, C-terminal domain"/>
    <property type="match status" value="1"/>
</dbReference>
<dbReference type="PRINTS" id="PR00420">
    <property type="entry name" value="RNGMNOXGNASE"/>
</dbReference>
<protein>
    <submittedName>
        <fullName evidence="5">Mannitol 1-phosphate dehydrogenase</fullName>
    </submittedName>
</protein>
<comment type="caution">
    <text evidence="5">The sequence shown here is derived from an EMBL/GenBank/DDBJ whole genome shotgun (WGS) entry which is preliminary data.</text>
</comment>
<accession>A0A9P4NXQ6</accession>
<dbReference type="AlphaFoldDB" id="A0A9P4NXQ6"/>
<gene>
    <name evidence="5" type="ORF">EJ08DRAFT_606755</name>
</gene>
<evidence type="ECO:0000256" key="3">
    <source>
        <dbReference type="ARBA" id="ARBA00023002"/>
    </source>
</evidence>
<keyword evidence="2" id="KW-0274">FAD</keyword>
<feature type="domain" description="FAD-binding" evidence="4">
    <location>
        <begin position="143"/>
        <end position="374"/>
    </location>
</feature>
<evidence type="ECO:0000256" key="1">
    <source>
        <dbReference type="ARBA" id="ARBA00022630"/>
    </source>
</evidence>
<dbReference type="GO" id="GO:0071949">
    <property type="term" value="F:FAD binding"/>
    <property type="evidence" value="ECO:0007669"/>
    <property type="project" value="InterPro"/>
</dbReference>
<evidence type="ECO:0000313" key="5">
    <source>
        <dbReference type="EMBL" id="KAF2433666.1"/>
    </source>
</evidence>
<dbReference type="InterPro" id="IPR002938">
    <property type="entry name" value="FAD-bd"/>
</dbReference>
<keyword evidence="3" id="KW-0560">Oxidoreductase</keyword>
<name>A0A9P4NXQ6_9PEZI</name>
<reference evidence="5" key="1">
    <citation type="journal article" date="2020" name="Stud. Mycol.">
        <title>101 Dothideomycetes genomes: a test case for predicting lifestyles and emergence of pathogens.</title>
        <authorList>
            <person name="Haridas S."/>
            <person name="Albert R."/>
            <person name="Binder M."/>
            <person name="Bloem J."/>
            <person name="Labutti K."/>
            <person name="Salamov A."/>
            <person name="Andreopoulos B."/>
            <person name="Baker S."/>
            <person name="Barry K."/>
            <person name="Bills G."/>
            <person name="Bluhm B."/>
            <person name="Cannon C."/>
            <person name="Castanera R."/>
            <person name="Culley D."/>
            <person name="Daum C."/>
            <person name="Ezra D."/>
            <person name="Gonzalez J."/>
            <person name="Henrissat B."/>
            <person name="Kuo A."/>
            <person name="Liang C."/>
            <person name="Lipzen A."/>
            <person name="Lutzoni F."/>
            <person name="Magnuson J."/>
            <person name="Mondo S."/>
            <person name="Nolan M."/>
            <person name="Ohm R."/>
            <person name="Pangilinan J."/>
            <person name="Park H.-J."/>
            <person name="Ramirez L."/>
            <person name="Alfaro M."/>
            <person name="Sun H."/>
            <person name="Tritt A."/>
            <person name="Yoshinaga Y."/>
            <person name="Zwiers L.-H."/>
            <person name="Turgeon B."/>
            <person name="Goodwin S."/>
            <person name="Spatafora J."/>
            <person name="Crous P."/>
            <person name="Grigoriev I."/>
        </authorList>
    </citation>
    <scope>NUCLEOTIDE SEQUENCE</scope>
    <source>
        <strain evidence="5">CBS 130266</strain>
    </source>
</reference>
<dbReference type="FunFam" id="3.50.50.60:FF:000153">
    <property type="entry name" value="Salicylate hydroxylase, putative"/>
    <property type="match status" value="1"/>
</dbReference>
<organism evidence="5 6">
    <name type="scientific">Tothia fuscella</name>
    <dbReference type="NCBI Taxonomy" id="1048955"/>
    <lineage>
        <taxon>Eukaryota</taxon>
        <taxon>Fungi</taxon>
        <taxon>Dikarya</taxon>
        <taxon>Ascomycota</taxon>
        <taxon>Pezizomycotina</taxon>
        <taxon>Dothideomycetes</taxon>
        <taxon>Pleosporomycetidae</taxon>
        <taxon>Venturiales</taxon>
        <taxon>Cylindrosympodiaceae</taxon>
        <taxon>Tothia</taxon>
    </lineage>
</organism>
<dbReference type="EMBL" id="MU007019">
    <property type="protein sequence ID" value="KAF2433666.1"/>
    <property type="molecule type" value="Genomic_DNA"/>
</dbReference>
<dbReference type="InterPro" id="IPR036188">
    <property type="entry name" value="FAD/NAD-bd_sf"/>
</dbReference>
<keyword evidence="6" id="KW-1185">Reference proteome</keyword>
<evidence type="ECO:0000313" key="6">
    <source>
        <dbReference type="Proteomes" id="UP000800235"/>
    </source>
</evidence>
<evidence type="ECO:0000256" key="2">
    <source>
        <dbReference type="ARBA" id="ARBA00022827"/>
    </source>
</evidence>
<keyword evidence="1" id="KW-0285">Flavoprotein</keyword>
<dbReference type="OrthoDB" id="417877at2759"/>
<dbReference type="PANTHER" id="PTHR46720">
    <property type="entry name" value="HYDROXYLASE, PUTATIVE (AFU_ORTHOLOGUE AFUA_3G01460)-RELATED"/>
    <property type="match status" value="1"/>
</dbReference>
<dbReference type="InterPro" id="IPR051104">
    <property type="entry name" value="FAD_monoxygenase"/>
</dbReference>
<dbReference type="Pfam" id="PF01494">
    <property type="entry name" value="FAD_binding_3"/>
    <property type="match status" value="1"/>
</dbReference>
<sequence length="425" mass="46829">MTVPPEFSRPSTSPFTIAVIGGGIAGLSLTLGLLQHQISVTLYEAASKFGEVGAGVSFGPNASRAMKLISPRIFEGFENRATRNQWEDKSQVWFDFRYGESCGGKRTIGEKIATLECEGGQASVHRAHFLDEMVQLLPDGVAKFGKRCVGYEQDGRHVVLKFSDGSTAEHSAAIGCDGIKSKMRTELLGGDNPASKAVYSGKYAYRGLIPMEKAEKLLGEELAKNSQMYLGNHGHVLTFSIEKGRTMNVVAFSSSEQWEKEDWVVPMKKEDMFRDFEGWGDSVKEILSLTEKPDIWALFNQPHASTYYKGNVCLIGDAAHATTPHQGAGAGMAIEDSYILCNLLAEVKSAKGIEAAFRAYDAVRRPRSQKLVTTSREAGQLYEFELEGSDPEAIRVNLLQRMDWLWKHDLTADLAEAKEILNKSV</sequence>
<dbReference type="PANTHER" id="PTHR46720:SF3">
    <property type="entry name" value="FAD-BINDING DOMAIN-CONTAINING PROTEIN-RELATED"/>
    <property type="match status" value="1"/>
</dbReference>
<dbReference type="Proteomes" id="UP000800235">
    <property type="component" value="Unassembled WGS sequence"/>
</dbReference>